<evidence type="ECO:0000313" key="2">
    <source>
        <dbReference type="Proteomes" id="UP000296049"/>
    </source>
</evidence>
<proteinExistence type="predicted"/>
<evidence type="ECO:0000313" key="1">
    <source>
        <dbReference type="EMBL" id="EOA94902.1"/>
    </source>
</evidence>
<reference evidence="2" key="1">
    <citation type="journal article" date="2013" name="Nat. Genet.">
        <title>The duck genome and transcriptome provide insight into an avian influenza virus reservoir species.</title>
        <authorList>
            <person name="Huang Y."/>
            <person name="Li Y."/>
            <person name="Burt D.W."/>
            <person name="Chen H."/>
            <person name="Zhang Y."/>
            <person name="Qian W."/>
            <person name="Kim H."/>
            <person name="Gan S."/>
            <person name="Zhao Y."/>
            <person name="Li J."/>
            <person name="Yi K."/>
            <person name="Feng H."/>
            <person name="Zhu P."/>
            <person name="Li B."/>
            <person name="Liu Q."/>
            <person name="Fairley S."/>
            <person name="Magor K.E."/>
            <person name="Du Z."/>
            <person name="Hu X."/>
            <person name="Goodman L."/>
            <person name="Tafer H."/>
            <person name="Vignal A."/>
            <person name="Lee T."/>
            <person name="Kim K.W."/>
            <person name="Sheng Z."/>
            <person name="An Y."/>
            <person name="Searle S."/>
            <person name="Herrero J."/>
            <person name="Groenen M.A."/>
            <person name="Crooijmans R.P."/>
            <person name="Faraut T."/>
            <person name="Cai Q."/>
            <person name="Webster R.G."/>
            <person name="Aldridge J.R."/>
            <person name="Warren W.C."/>
            <person name="Bartschat S."/>
            <person name="Kehr S."/>
            <person name="Marz M."/>
            <person name="Stadler P.F."/>
            <person name="Smith J."/>
            <person name="Kraus R.H."/>
            <person name="Zhao Y."/>
            <person name="Ren L."/>
            <person name="Fei J."/>
            <person name="Morisson M."/>
            <person name="Kaiser P."/>
            <person name="Griffin D.K."/>
            <person name="Rao M."/>
            <person name="Pitel F."/>
            <person name="Wang J."/>
            <person name="Li N."/>
        </authorList>
    </citation>
    <scope>NUCLEOTIDE SEQUENCE [LARGE SCALE GENOMIC DNA]</scope>
</reference>
<protein>
    <submittedName>
        <fullName evidence="1">Uncharacterized protein</fullName>
    </submittedName>
</protein>
<gene>
    <name evidence="1" type="ORF">Anapl_16029</name>
</gene>
<name>R0L3V2_ANAPL</name>
<organism evidence="1 2">
    <name type="scientific">Anas platyrhynchos</name>
    <name type="common">Mallard</name>
    <name type="synonym">Anas boschas</name>
    <dbReference type="NCBI Taxonomy" id="8839"/>
    <lineage>
        <taxon>Eukaryota</taxon>
        <taxon>Metazoa</taxon>
        <taxon>Chordata</taxon>
        <taxon>Craniata</taxon>
        <taxon>Vertebrata</taxon>
        <taxon>Euteleostomi</taxon>
        <taxon>Archelosauria</taxon>
        <taxon>Archosauria</taxon>
        <taxon>Dinosauria</taxon>
        <taxon>Saurischia</taxon>
        <taxon>Theropoda</taxon>
        <taxon>Coelurosauria</taxon>
        <taxon>Aves</taxon>
        <taxon>Neognathae</taxon>
        <taxon>Galloanserae</taxon>
        <taxon>Anseriformes</taxon>
        <taxon>Anatidae</taxon>
        <taxon>Anatinae</taxon>
        <taxon>Anas</taxon>
    </lineage>
</organism>
<dbReference type="Proteomes" id="UP000296049">
    <property type="component" value="Unassembled WGS sequence"/>
</dbReference>
<keyword evidence="2" id="KW-1185">Reference proteome</keyword>
<accession>R0L3V2</accession>
<sequence>MQLLTAKDQDDALDTNLTDLPADLPHRERNLQNITFLGKKNPPFTEFNISSRHETKSSCFSNSQRAYLTLAANKFRQRLQAPDLTEICIQKKVGDPVQVPRDPVLCMHRGIPRMHEGSPACPKGSPVCTKGSSALHALRDPLHVLKDPMLCMYQGIPYMHQGIQCFACSKGPKDPLCALRDPVLCMHRGIPCMYQAIQCFACMQRSPACTEGSSALHAPRDPLHAPRAAVLCVHQGIPYRYPGIPYRYQGIPCTYR</sequence>
<dbReference type="EMBL" id="KB744520">
    <property type="protein sequence ID" value="EOA94902.1"/>
    <property type="molecule type" value="Genomic_DNA"/>
</dbReference>
<dbReference type="AlphaFoldDB" id="R0L3V2"/>